<dbReference type="PROSITE" id="PS51085">
    <property type="entry name" value="2FE2S_FER_2"/>
    <property type="match status" value="1"/>
</dbReference>
<dbReference type="Pfam" id="PF00175">
    <property type="entry name" value="NAD_binding_1"/>
    <property type="match status" value="1"/>
</dbReference>
<dbReference type="Gene3D" id="3.10.20.30">
    <property type="match status" value="1"/>
</dbReference>
<dbReference type="InterPro" id="IPR017927">
    <property type="entry name" value="FAD-bd_FR_type"/>
</dbReference>
<dbReference type="PRINTS" id="PR00410">
    <property type="entry name" value="PHEHYDRXLASE"/>
</dbReference>
<dbReference type="PANTHER" id="PTHR47354:SF8">
    <property type="entry name" value="1,2-PHENYLACETYL-COA EPOXIDASE, SUBUNIT E"/>
    <property type="match status" value="1"/>
</dbReference>
<proteinExistence type="predicted"/>
<comment type="caution">
    <text evidence="12">The sequence shown here is derived from an EMBL/GenBank/DDBJ whole genome shotgun (WGS) entry which is preliminary data.</text>
</comment>
<sequence>MAHDHGFHPVRITRIIDETPDARTYALDAPFPYRAGQFLTFKACGTLRSYSMSSSPDTDTELRTTVKRVPGGLVSNWMLDNLRPGDLVEVTRPAGAFCLRETTAPLVAFCGGSGITPIASLAKSALATTQRRVRVLAADRDGASVIFGDELAELAARHPGRFEIERHLDAERGLVTADRVRGFTGPDQDADFYICGPAPFMDLVESTLQSLGVEEGRIFIERFATADEAPAGPEKEGTVTISQGGKKKTVPQRAGETLLQSARRAGLTPPFSCEAGNCATCMAQVTEGEVKMRANNALEEDEIAEGWVLTCQGEPTTEHVTVVYED</sequence>
<dbReference type="InterPro" id="IPR050415">
    <property type="entry name" value="MRET"/>
</dbReference>
<evidence type="ECO:0000259" key="10">
    <source>
        <dbReference type="PROSITE" id="PS51085"/>
    </source>
</evidence>
<dbReference type="InterPro" id="IPR006058">
    <property type="entry name" value="2Fe2S_fd_BS"/>
</dbReference>
<dbReference type="Proteomes" id="UP000462055">
    <property type="component" value="Unassembled WGS sequence"/>
</dbReference>
<keyword evidence="3" id="KW-0001">2Fe-2S</keyword>
<evidence type="ECO:0000256" key="2">
    <source>
        <dbReference type="ARBA" id="ARBA00022630"/>
    </source>
</evidence>
<name>A0A6I4MD87_9ACTN</name>
<reference evidence="12" key="1">
    <citation type="submission" date="2019-12" db="EMBL/GenBank/DDBJ databases">
        <title>Actinomadura physcomitrii sp. nov., a novel actinomycete isolated from moss [Physcomitrium sphaericum (Ludw) Fuernr].</title>
        <authorList>
            <person name="Zhuang X."/>
        </authorList>
    </citation>
    <scope>NUCLEOTIDE SEQUENCE [LARGE SCALE GENOMIC DNA]</scope>
    <source>
        <strain evidence="12">LD22</strain>
    </source>
</reference>
<feature type="domain" description="2Fe-2S ferredoxin-type" evidence="10">
    <location>
        <begin position="237"/>
        <end position="326"/>
    </location>
</feature>
<evidence type="ECO:0000256" key="3">
    <source>
        <dbReference type="ARBA" id="ARBA00022714"/>
    </source>
</evidence>
<keyword evidence="13" id="KW-1185">Reference proteome</keyword>
<dbReference type="RefSeq" id="WP_151594910.1">
    <property type="nucleotide sequence ID" value="NZ_WBMS02000014.1"/>
</dbReference>
<evidence type="ECO:0000256" key="8">
    <source>
        <dbReference type="ARBA" id="ARBA00023014"/>
    </source>
</evidence>
<evidence type="ECO:0000256" key="9">
    <source>
        <dbReference type="SAM" id="MobiDB-lite"/>
    </source>
</evidence>
<evidence type="ECO:0000256" key="1">
    <source>
        <dbReference type="ARBA" id="ARBA00001974"/>
    </source>
</evidence>
<dbReference type="InterPro" id="IPR036010">
    <property type="entry name" value="2Fe-2S_ferredoxin-like_sf"/>
</dbReference>
<dbReference type="InterPro" id="IPR001433">
    <property type="entry name" value="OxRdtase_FAD/NAD-bd"/>
</dbReference>
<evidence type="ECO:0000256" key="7">
    <source>
        <dbReference type="ARBA" id="ARBA00023004"/>
    </source>
</evidence>
<keyword evidence="4" id="KW-0479">Metal-binding</keyword>
<dbReference type="SUPFAM" id="SSF63380">
    <property type="entry name" value="Riboflavin synthase domain-like"/>
    <property type="match status" value="1"/>
</dbReference>
<dbReference type="EMBL" id="WBMS02000014">
    <property type="protein sequence ID" value="MWA02435.1"/>
    <property type="molecule type" value="Genomic_DNA"/>
</dbReference>
<dbReference type="Gene3D" id="3.40.50.80">
    <property type="entry name" value="Nucleotide-binding domain of ferredoxin-NADP reductase (FNR) module"/>
    <property type="match status" value="1"/>
</dbReference>
<dbReference type="GO" id="GO:0050660">
    <property type="term" value="F:flavin adenine dinucleotide binding"/>
    <property type="evidence" value="ECO:0007669"/>
    <property type="project" value="TreeGrafter"/>
</dbReference>
<dbReference type="InterPro" id="IPR012675">
    <property type="entry name" value="Beta-grasp_dom_sf"/>
</dbReference>
<keyword evidence="5" id="KW-0274">FAD</keyword>
<dbReference type="InterPro" id="IPR039261">
    <property type="entry name" value="FNR_nucleotide-bd"/>
</dbReference>
<keyword evidence="8" id="KW-0411">Iron-sulfur</keyword>
<dbReference type="InterPro" id="IPR001041">
    <property type="entry name" value="2Fe-2S_ferredoxin-type"/>
</dbReference>
<dbReference type="PROSITE" id="PS51384">
    <property type="entry name" value="FAD_FR"/>
    <property type="match status" value="1"/>
</dbReference>
<feature type="domain" description="FAD-binding FR-type" evidence="11">
    <location>
        <begin position="5"/>
        <end position="100"/>
    </location>
</feature>
<dbReference type="CDD" id="cd06214">
    <property type="entry name" value="PA_degradation_oxidoreductase_like"/>
    <property type="match status" value="1"/>
</dbReference>
<dbReference type="PANTHER" id="PTHR47354">
    <property type="entry name" value="NADH OXIDOREDUCTASE HCR"/>
    <property type="match status" value="1"/>
</dbReference>
<dbReference type="AlphaFoldDB" id="A0A6I4MD87"/>
<keyword evidence="7" id="KW-0408">Iron</keyword>
<dbReference type="Pfam" id="PF00970">
    <property type="entry name" value="FAD_binding_6"/>
    <property type="match status" value="1"/>
</dbReference>
<dbReference type="PROSITE" id="PS00197">
    <property type="entry name" value="2FE2S_FER_1"/>
    <property type="match status" value="1"/>
</dbReference>
<dbReference type="InterPro" id="IPR017938">
    <property type="entry name" value="Riboflavin_synthase-like_b-brl"/>
</dbReference>
<dbReference type="GO" id="GO:0016491">
    <property type="term" value="F:oxidoreductase activity"/>
    <property type="evidence" value="ECO:0007669"/>
    <property type="project" value="UniProtKB-KW"/>
</dbReference>
<dbReference type="Gene3D" id="2.40.30.10">
    <property type="entry name" value="Translation factors"/>
    <property type="match status" value="1"/>
</dbReference>
<dbReference type="CDD" id="cd00207">
    <property type="entry name" value="fer2"/>
    <property type="match status" value="1"/>
</dbReference>
<evidence type="ECO:0000313" key="13">
    <source>
        <dbReference type="Proteomes" id="UP000462055"/>
    </source>
</evidence>
<protein>
    <submittedName>
        <fullName evidence="12">2Fe-2S iron-sulfur cluster binding domain-containing protein</fullName>
    </submittedName>
</protein>
<evidence type="ECO:0000313" key="12">
    <source>
        <dbReference type="EMBL" id="MWA02435.1"/>
    </source>
</evidence>
<dbReference type="Pfam" id="PF00111">
    <property type="entry name" value="Fer2"/>
    <property type="match status" value="1"/>
</dbReference>
<evidence type="ECO:0000259" key="11">
    <source>
        <dbReference type="PROSITE" id="PS51384"/>
    </source>
</evidence>
<comment type="cofactor">
    <cofactor evidence="1">
        <name>FAD</name>
        <dbReference type="ChEBI" id="CHEBI:57692"/>
    </cofactor>
</comment>
<evidence type="ECO:0000256" key="4">
    <source>
        <dbReference type="ARBA" id="ARBA00022723"/>
    </source>
</evidence>
<dbReference type="SUPFAM" id="SSF54292">
    <property type="entry name" value="2Fe-2S ferredoxin-like"/>
    <property type="match status" value="1"/>
</dbReference>
<organism evidence="12 13">
    <name type="scientific">Actinomadura physcomitrii</name>
    <dbReference type="NCBI Taxonomy" id="2650748"/>
    <lineage>
        <taxon>Bacteria</taxon>
        <taxon>Bacillati</taxon>
        <taxon>Actinomycetota</taxon>
        <taxon>Actinomycetes</taxon>
        <taxon>Streptosporangiales</taxon>
        <taxon>Thermomonosporaceae</taxon>
        <taxon>Actinomadura</taxon>
    </lineage>
</organism>
<dbReference type="SUPFAM" id="SSF52343">
    <property type="entry name" value="Ferredoxin reductase-like, C-terminal NADP-linked domain"/>
    <property type="match status" value="1"/>
</dbReference>
<gene>
    <name evidence="12" type="ORF">F8568_019080</name>
</gene>
<accession>A0A6I4MD87</accession>
<evidence type="ECO:0000256" key="5">
    <source>
        <dbReference type="ARBA" id="ARBA00022827"/>
    </source>
</evidence>
<dbReference type="GO" id="GO:0046872">
    <property type="term" value="F:metal ion binding"/>
    <property type="evidence" value="ECO:0007669"/>
    <property type="project" value="UniProtKB-KW"/>
</dbReference>
<keyword evidence="2" id="KW-0285">Flavoprotein</keyword>
<dbReference type="GO" id="GO:0051537">
    <property type="term" value="F:2 iron, 2 sulfur cluster binding"/>
    <property type="evidence" value="ECO:0007669"/>
    <property type="project" value="UniProtKB-KW"/>
</dbReference>
<keyword evidence="6" id="KW-0560">Oxidoreductase</keyword>
<feature type="region of interest" description="Disordered" evidence="9">
    <location>
        <begin position="229"/>
        <end position="253"/>
    </location>
</feature>
<evidence type="ECO:0000256" key="6">
    <source>
        <dbReference type="ARBA" id="ARBA00023002"/>
    </source>
</evidence>
<dbReference type="InterPro" id="IPR008333">
    <property type="entry name" value="Cbr1-like_FAD-bd_dom"/>
</dbReference>